<dbReference type="InterPro" id="IPR037034">
    <property type="entry name" value="RNA_pol_Rpb2_2_sf"/>
</dbReference>
<dbReference type="InterPro" id="IPR007642">
    <property type="entry name" value="RNA_pol_Rpb2_2"/>
</dbReference>
<gene>
    <name evidence="2" type="ORF">S06H3_34000</name>
</gene>
<feature type="domain" description="RNA polymerase Rpb2" evidence="1">
    <location>
        <begin position="1"/>
        <end position="134"/>
    </location>
</feature>
<accession>X1NIB3</accession>
<dbReference type="Pfam" id="PF04561">
    <property type="entry name" value="RNA_pol_Rpb2_2"/>
    <property type="match status" value="1"/>
</dbReference>
<evidence type="ECO:0000259" key="1">
    <source>
        <dbReference type="Pfam" id="PF04561"/>
    </source>
</evidence>
<proteinExistence type="predicted"/>
<dbReference type="GO" id="GO:0006351">
    <property type="term" value="P:DNA-templated transcription"/>
    <property type="evidence" value="ECO:0007669"/>
    <property type="project" value="InterPro"/>
</dbReference>
<dbReference type="Gene3D" id="3.90.1110.10">
    <property type="entry name" value="RNA polymerase Rpb2, domain 2"/>
    <property type="match status" value="1"/>
</dbReference>
<sequence>AIGYGSDEQLLNLFDKEDSSPDHQFIRSTMEREPLITNEKEAVIDIYKKLHPGELPSFENAKKLIRNLFFDSARYDLGSVGRYKLNKRLGLDISLKERTLTKEDLVEIVRHIIMVNRGQDVGDDIDHLGNRRVRTVGEESRLRP</sequence>
<dbReference type="EMBL" id="BARV01020366">
    <property type="protein sequence ID" value="GAI26510.1"/>
    <property type="molecule type" value="Genomic_DNA"/>
</dbReference>
<organism evidence="2">
    <name type="scientific">marine sediment metagenome</name>
    <dbReference type="NCBI Taxonomy" id="412755"/>
    <lineage>
        <taxon>unclassified sequences</taxon>
        <taxon>metagenomes</taxon>
        <taxon>ecological metagenomes</taxon>
    </lineage>
</organism>
<feature type="non-terminal residue" evidence="2">
    <location>
        <position position="1"/>
    </location>
</feature>
<comment type="caution">
    <text evidence="2">The sequence shown here is derived from an EMBL/GenBank/DDBJ whole genome shotgun (WGS) entry which is preliminary data.</text>
</comment>
<dbReference type="SUPFAM" id="SSF64484">
    <property type="entry name" value="beta and beta-prime subunits of DNA dependent RNA-polymerase"/>
    <property type="match status" value="1"/>
</dbReference>
<evidence type="ECO:0000313" key="2">
    <source>
        <dbReference type="EMBL" id="GAI26510.1"/>
    </source>
</evidence>
<dbReference type="GO" id="GO:0003677">
    <property type="term" value="F:DNA binding"/>
    <property type="evidence" value="ECO:0007669"/>
    <property type="project" value="InterPro"/>
</dbReference>
<reference evidence="2" key="1">
    <citation type="journal article" date="2014" name="Front. Microbiol.">
        <title>High frequency of phylogenetically diverse reductive dehalogenase-homologous genes in deep subseafloor sedimentary metagenomes.</title>
        <authorList>
            <person name="Kawai M."/>
            <person name="Futagami T."/>
            <person name="Toyoda A."/>
            <person name="Takaki Y."/>
            <person name="Nishi S."/>
            <person name="Hori S."/>
            <person name="Arai W."/>
            <person name="Tsubouchi T."/>
            <person name="Morono Y."/>
            <person name="Uchiyama I."/>
            <person name="Ito T."/>
            <person name="Fujiyama A."/>
            <person name="Inagaki F."/>
            <person name="Takami H."/>
        </authorList>
    </citation>
    <scope>NUCLEOTIDE SEQUENCE</scope>
    <source>
        <strain evidence="2">Expedition CK06-06</strain>
    </source>
</reference>
<protein>
    <recommendedName>
        <fullName evidence="1">RNA polymerase Rpb2 domain-containing protein</fullName>
    </recommendedName>
</protein>
<dbReference type="AlphaFoldDB" id="X1NIB3"/>
<dbReference type="GO" id="GO:0003899">
    <property type="term" value="F:DNA-directed RNA polymerase activity"/>
    <property type="evidence" value="ECO:0007669"/>
    <property type="project" value="InterPro"/>
</dbReference>
<name>X1NIB3_9ZZZZ</name>